<proteinExistence type="predicted"/>
<dbReference type="EMBL" id="QYBC01000010">
    <property type="protein sequence ID" value="RYB04417.1"/>
    <property type="molecule type" value="Genomic_DNA"/>
</dbReference>
<accession>A0A4Q2RCT1</accession>
<evidence type="ECO:0000313" key="2">
    <source>
        <dbReference type="Proteomes" id="UP000289411"/>
    </source>
</evidence>
<organism evidence="1 2">
    <name type="scientific">Lichenibacterium ramalinae</name>
    <dbReference type="NCBI Taxonomy" id="2316527"/>
    <lineage>
        <taxon>Bacteria</taxon>
        <taxon>Pseudomonadati</taxon>
        <taxon>Pseudomonadota</taxon>
        <taxon>Alphaproteobacteria</taxon>
        <taxon>Hyphomicrobiales</taxon>
        <taxon>Lichenihabitantaceae</taxon>
        <taxon>Lichenibacterium</taxon>
    </lineage>
</organism>
<dbReference type="RefSeq" id="WP_129219690.1">
    <property type="nucleotide sequence ID" value="NZ_QYBC01000010.1"/>
</dbReference>
<gene>
    <name evidence="1" type="ORF">D3272_13315</name>
</gene>
<name>A0A4Q2RCT1_9HYPH</name>
<dbReference type="AlphaFoldDB" id="A0A4Q2RCT1"/>
<comment type="caution">
    <text evidence="1">The sequence shown here is derived from an EMBL/GenBank/DDBJ whole genome shotgun (WGS) entry which is preliminary data.</text>
</comment>
<keyword evidence="2" id="KW-1185">Reference proteome</keyword>
<dbReference type="OrthoDB" id="8456746at2"/>
<dbReference type="Proteomes" id="UP000289411">
    <property type="component" value="Unassembled WGS sequence"/>
</dbReference>
<evidence type="ECO:0000313" key="1">
    <source>
        <dbReference type="EMBL" id="RYB04417.1"/>
    </source>
</evidence>
<protein>
    <submittedName>
        <fullName evidence="1">Uncharacterized protein</fullName>
    </submittedName>
</protein>
<reference evidence="1 2" key="1">
    <citation type="submission" date="2018-09" db="EMBL/GenBank/DDBJ databases">
        <authorList>
            <person name="Grouzdev D.S."/>
            <person name="Krutkina M.S."/>
        </authorList>
    </citation>
    <scope>NUCLEOTIDE SEQUENCE [LARGE SCALE GENOMIC DNA]</scope>
    <source>
        <strain evidence="1 2">RmlP001</strain>
    </source>
</reference>
<reference evidence="1 2" key="2">
    <citation type="submission" date="2019-02" db="EMBL/GenBank/DDBJ databases">
        <title>'Lichenibacterium ramalinii' gen. nov. sp. nov., 'Lichenibacterium minor' gen. nov. sp. nov.</title>
        <authorList>
            <person name="Pankratov T."/>
        </authorList>
    </citation>
    <scope>NUCLEOTIDE SEQUENCE [LARGE SCALE GENOMIC DNA]</scope>
    <source>
        <strain evidence="1 2">RmlP001</strain>
    </source>
</reference>
<sequence>MPTDEHDPGLNTSPVNEALDALAITDENAARPAKKVAKIMVYTHPKVARKIKEIAFTTERKANDVILEALDLYFAKKGLTGIKNVIEN</sequence>